<organism evidence="2 3">
    <name type="scientific">Vescimonas coprocola</name>
    <dbReference type="NCBI Taxonomy" id="2714355"/>
    <lineage>
        <taxon>Bacteria</taxon>
        <taxon>Bacillati</taxon>
        <taxon>Bacillota</taxon>
        <taxon>Clostridia</taxon>
        <taxon>Eubacteriales</taxon>
        <taxon>Oscillospiraceae</taxon>
        <taxon>Vescimonas</taxon>
    </lineage>
</organism>
<evidence type="ECO:0000259" key="1">
    <source>
        <dbReference type="Pfam" id="PF00149"/>
    </source>
</evidence>
<feature type="domain" description="Calcineurin-like phosphoesterase" evidence="1">
    <location>
        <begin position="2"/>
        <end position="229"/>
    </location>
</feature>
<reference evidence="2" key="1">
    <citation type="submission" date="2020-09" db="EMBL/GenBank/DDBJ databases">
        <title>New species isolated from human feces.</title>
        <authorList>
            <person name="Kitahara M."/>
            <person name="Shigeno Y."/>
            <person name="Shime M."/>
            <person name="Matsumoto Y."/>
            <person name="Nakamura S."/>
            <person name="Motooka D."/>
            <person name="Fukuoka S."/>
            <person name="Nishikawa H."/>
            <person name="Benno Y."/>
        </authorList>
    </citation>
    <scope>NUCLEOTIDE SEQUENCE</scope>
    <source>
        <strain evidence="2">MM50</strain>
    </source>
</reference>
<evidence type="ECO:0000313" key="3">
    <source>
        <dbReference type="Proteomes" id="UP000681035"/>
    </source>
</evidence>
<protein>
    <recommendedName>
        <fullName evidence="1">Calcineurin-like phosphoesterase domain-containing protein</fullName>
    </recommendedName>
</protein>
<dbReference type="Gene3D" id="3.60.21.10">
    <property type="match status" value="1"/>
</dbReference>
<dbReference type="GO" id="GO:0016787">
    <property type="term" value="F:hydrolase activity"/>
    <property type="evidence" value="ECO:0007669"/>
    <property type="project" value="InterPro"/>
</dbReference>
<proteinExistence type="predicted"/>
<keyword evidence="3" id="KW-1185">Reference proteome</keyword>
<name>A0A810Q0I3_9FIRM</name>
<dbReference type="KEGG" id="vcop:MM50RIKEN_16020"/>
<dbReference type="AlphaFoldDB" id="A0A810Q0I3"/>
<dbReference type="RefSeq" id="WP_213542241.1">
    <property type="nucleotide sequence ID" value="NZ_AP023418.1"/>
</dbReference>
<dbReference type="InterPro" id="IPR029052">
    <property type="entry name" value="Metallo-depent_PP-like"/>
</dbReference>
<dbReference type="SUPFAM" id="SSF56300">
    <property type="entry name" value="Metallo-dependent phosphatases"/>
    <property type="match status" value="1"/>
</dbReference>
<dbReference type="CDD" id="cd00838">
    <property type="entry name" value="MPP_superfamily"/>
    <property type="match status" value="1"/>
</dbReference>
<evidence type="ECO:0000313" key="2">
    <source>
        <dbReference type="EMBL" id="BCK81839.1"/>
    </source>
</evidence>
<dbReference type="EMBL" id="AP023418">
    <property type="protein sequence ID" value="BCK81839.1"/>
    <property type="molecule type" value="Genomic_DNA"/>
</dbReference>
<sequence length="248" mass="29129">MIFVTGDCHGNFERFKPKYFPEQAQMTKRDIVICAGDFGGVWFGDGRDEAALDWLESLPFTLAFVCGNHENYDALERYPVKDWHGGKVHRIRSHVLHLMRGQVFELEGYHFFTMGGAKSHDTEDGILEPGAPDFERKLLMLQRKPRARYRINHISWWAQEMPSEEEYAEARKNLAKVDWAVDYVITHCAPTSIALMENRHNEADPLTDFLQEVKERAHYHYWLFGHYHDNRAIDEKHILLWEQIVQVI</sequence>
<dbReference type="Pfam" id="PF00149">
    <property type="entry name" value="Metallophos"/>
    <property type="match status" value="1"/>
</dbReference>
<gene>
    <name evidence="2" type="ORF">MM50RIKEN_16020</name>
</gene>
<dbReference type="InterPro" id="IPR004843">
    <property type="entry name" value="Calcineurin-like_PHP"/>
</dbReference>
<dbReference type="Proteomes" id="UP000681035">
    <property type="component" value="Chromosome"/>
</dbReference>
<accession>A0A810Q0I3</accession>